<evidence type="ECO:0000256" key="1">
    <source>
        <dbReference type="ARBA" id="ARBA00007150"/>
    </source>
</evidence>
<feature type="transmembrane region" description="Helical" evidence="7">
    <location>
        <begin position="121"/>
        <end position="141"/>
    </location>
</feature>
<reference evidence="8 9" key="1">
    <citation type="submission" date="2020-08" db="EMBL/GenBank/DDBJ databases">
        <title>Genomic Encyclopedia of Type Strains, Phase IV (KMG-IV): sequencing the most valuable type-strain genomes for metagenomic binning, comparative biology and taxonomic classification.</title>
        <authorList>
            <person name="Goeker M."/>
        </authorList>
    </citation>
    <scope>NUCLEOTIDE SEQUENCE [LARGE SCALE GENOMIC DNA]</scope>
    <source>
        <strain evidence="8 9">DSM 106739</strain>
    </source>
</reference>
<keyword evidence="3 7" id="KW-0808">Transferase</keyword>
<feature type="transmembrane region" description="Helical" evidence="7">
    <location>
        <begin position="222"/>
        <end position="240"/>
    </location>
</feature>
<feature type="transmembrane region" description="Helical" evidence="7">
    <location>
        <begin position="57"/>
        <end position="77"/>
    </location>
</feature>
<dbReference type="RefSeq" id="WP_183636001.1">
    <property type="nucleotide sequence ID" value="NZ_BAABLE010000005.1"/>
</dbReference>
<sequence length="284" mass="31214">MLVHPQFDPIAVSLGPLAVRWYGLMYLAAFIMFVTLGKWRAKNGPITGWTEKDLDDLLFWGVLGVVLGGRLGYVLFYKPAYYFSHPGEILAVWQGGMSFHGGFLGVLVALWFFGRKTGRSFLQVGDFVAPLVPLGLAAGRLGNFINGELWGRITSPDAWWAMAFPQAANEDRAAALLDPALMTQLAQLGALPRHASQLYQFSLEGVSLFVILWLLSKKPRPVGFMGASFLIGYGAFRFIAEFARQPDDFLGLLAGHMSMGQWLSLPMILIGGVVMALSLKGKLR</sequence>
<organism evidence="8 9">
    <name type="scientific">Niveibacterium umoris</name>
    <dbReference type="NCBI Taxonomy" id="1193620"/>
    <lineage>
        <taxon>Bacteria</taxon>
        <taxon>Pseudomonadati</taxon>
        <taxon>Pseudomonadota</taxon>
        <taxon>Betaproteobacteria</taxon>
        <taxon>Rhodocyclales</taxon>
        <taxon>Rhodocyclaceae</taxon>
        <taxon>Niveibacterium</taxon>
    </lineage>
</organism>
<feature type="transmembrane region" description="Helical" evidence="7">
    <location>
        <begin position="97"/>
        <end position="114"/>
    </location>
</feature>
<feature type="transmembrane region" description="Helical" evidence="7">
    <location>
        <begin position="198"/>
        <end position="215"/>
    </location>
</feature>
<comment type="function">
    <text evidence="7">Catalyzes the transfer of the diacylglyceryl group from phosphatidylglycerol to the sulfhydryl group of the N-terminal cysteine of a prolipoprotein, the first step in the formation of mature lipoproteins.</text>
</comment>
<comment type="catalytic activity">
    <reaction evidence="7">
        <text>L-cysteinyl-[prolipoprotein] + a 1,2-diacyl-sn-glycero-3-phospho-(1'-sn-glycerol) = an S-1,2-diacyl-sn-glyceryl-L-cysteinyl-[prolipoprotein] + sn-glycerol 1-phosphate + H(+)</text>
        <dbReference type="Rhea" id="RHEA:56712"/>
        <dbReference type="Rhea" id="RHEA-COMP:14679"/>
        <dbReference type="Rhea" id="RHEA-COMP:14680"/>
        <dbReference type="ChEBI" id="CHEBI:15378"/>
        <dbReference type="ChEBI" id="CHEBI:29950"/>
        <dbReference type="ChEBI" id="CHEBI:57685"/>
        <dbReference type="ChEBI" id="CHEBI:64716"/>
        <dbReference type="ChEBI" id="CHEBI:140658"/>
        <dbReference type="EC" id="2.5.1.145"/>
    </reaction>
</comment>
<dbReference type="InterPro" id="IPR001640">
    <property type="entry name" value="Lgt"/>
</dbReference>
<feature type="transmembrane region" description="Helical" evidence="7">
    <location>
        <begin position="260"/>
        <end position="279"/>
    </location>
</feature>
<keyword evidence="8" id="KW-0449">Lipoprotein</keyword>
<dbReference type="GO" id="GO:0005886">
    <property type="term" value="C:plasma membrane"/>
    <property type="evidence" value="ECO:0007669"/>
    <property type="project" value="UniProtKB-SubCell"/>
</dbReference>
<dbReference type="EC" id="2.5.1.145" evidence="7"/>
<dbReference type="PROSITE" id="PS01311">
    <property type="entry name" value="LGT"/>
    <property type="match status" value="1"/>
</dbReference>
<dbReference type="EMBL" id="JACIET010000002">
    <property type="protein sequence ID" value="MBB4014110.1"/>
    <property type="molecule type" value="Genomic_DNA"/>
</dbReference>
<comment type="subcellular location">
    <subcellularLocation>
        <location evidence="7">Cell membrane</location>
        <topology evidence="7">Multi-pass membrane protein</topology>
    </subcellularLocation>
</comment>
<dbReference type="AlphaFoldDB" id="A0A840BM87"/>
<evidence type="ECO:0000256" key="2">
    <source>
        <dbReference type="ARBA" id="ARBA00022475"/>
    </source>
</evidence>
<keyword evidence="9" id="KW-1185">Reference proteome</keyword>
<evidence type="ECO:0000313" key="9">
    <source>
        <dbReference type="Proteomes" id="UP000561045"/>
    </source>
</evidence>
<keyword evidence="4 7" id="KW-0812">Transmembrane</keyword>
<dbReference type="GO" id="GO:0042158">
    <property type="term" value="P:lipoprotein biosynthetic process"/>
    <property type="evidence" value="ECO:0007669"/>
    <property type="project" value="UniProtKB-UniRule"/>
</dbReference>
<evidence type="ECO:0000256" key="4">
    <source>
        <dbReference type="ARBA" id="ARBA00022692"/>
    </source>
</evidence>
<evidence type="ECO:0000256" key="3">
    <source>
        <dbReference type="ARBA" id="ARBA00022679"/>
    </source>
</evidence>
<dbReference type="HAMAP" id="MF_01147">
    <property type="entry name" value="Lgt"/>
    <property type="match status" value="1"/>
</dbReference>
<protein>
    <recommendedName>
        <fullName evidence="7">Phosphatidylglycerol--prolipoprotein diacylglyceryl transferase</fullName>
        <ecNumber evidence="7">2.5.1.145</ecNumber>
    </recommendedName>
</protein>
<dbReference type="Proteomes" id="UP000561045">
    <property type="component" value="Unassembled WGS sequence"/>
</dbReference>
<proteinExistence type="inferred from homology"/>
<gene>
    <name evidence="7" type="primary">lgt</name>
    <name evidence="8" type="ORF">GGR36_003456</name>
</gene>
<evidence type="ECO:0000313" key="8">
    <source>
        <dbReference type="EMBL" id="MBB4014110.1"/>
    </source>
</evidence>
<comment type="caution">
    <text evidence="8">The sequence shown here is derived from an EMBL/GenBank/DDBJ whole genome shotgun (WGS) entry which is preliminary data.</text>
</comment>
<evidence type="ECO:0000256" key="7">
    <source>
        <dbReference type="HAMAP-Rule" id="MF_01147"/>
    </source>
</evidence>
<name>A0A840BM87_9RHOO</name>
<keyword evidence="5 7" id="KW-1133">Transmembrane helix</keyword>
<dbReference type="Pfam" id="PF01790">
    <property type="entry name" value="LGT"/>
    <property type="match status" value="1"/>
</dbReference>
<keyword evidence="6 7" id="KW-0472">Membrane</keyword>
<dbReference type="GO" id="GO:0008961">
    <property type="term" value="F:phosphatidylglycerol-prolipoprotein diacylglyceryl transferase activity"/>
    <property type="evidence" value="ECO:0007669"/>
    <property type="project" value="UniProtKB-UniRule"/>
</dbReference>
<dbReference type="NCBIfam" id="TIGR00544">
    <property type="entry name" value="lgt"/>
    <property type="match status" value="1"/>
</dbReference>
<dbReference type="UniPathway" id="UPA00664"/>
<feature type="binding site" evidence="7">
    <location>
        <position position="140"/>
    </location>
    <ligand>
        <name>a 1,2-diacyl-sn-glycero-3-phospho-(1'-sn-glycerol)</name>
        <dbReference type="ChEBI" id="CHEBI:64716"/>
    </ligand>
</feature>
<evidence type="ECO:0000256" key="5">
    <source>
        <dbReference type="ARBA" id="ARBA00022989"/>
    </source>
</evidence>
<dbReference type="PANTHER" id="PTHR30589">
    <property type="entry name" value="PROLIPOPROTEIN DIACYLGLYCERYL TRANSFERASE"/>
    <property type="match status" value="1"/>
</dbReference>
<comment type="similarity">
    <text evidence="1 7">Belongs to the Lgt family.</text>
</comment>
<comment type="pathway">
    <text evidence="7">Protein modification; lipoprotein biosynthesis (diacylglyceryl transfer).</text>
</comment>
<dbReference type="PANTHER" id="PTHR30589:SF0">
    <property type="entry name" value="PHOSPHATIDYLGLYCEROL--PROLIPOPROTEIN DIACYLGLYCERYL TRANSFERASE"/>
    <property type="match status" value="1"/>
</dbReference>
<feature type="transmembrane region" description="Helical" evidence="7">
    <location>
        <begin position="20"/>
        <end position="37"/>
    </location>
</feature>
<accession>A0A840BM87</accession>
<evidence type="ECO:0000256" key="6">
    <source>
        <dbReference type="ARBA" id="ARBA00023136"/>
    </source>
</evidence>
<keyword evidence="2 7" id="KW-1003">Cell membrane</keyword>